<protein>
    <submittedName>
        <fullName evidence="3">Uncharacterized protein</fullName>
    </submittedName>
</protein>
<keyword evidence="1" id="KW-1133">Transmembrane helix</keyword>
<organism evidence="3 4">
    <name type="scientific">Paramarasmius palmivorus</name>
    <dbReference type="NCBI Taxonomy" id="297713"/>
    <lineage>
        <taxon>Eukaryota</taxon>
        <taxon>Fungi</taxon>
        <taxon>Dikarya</taxon>
        <taxon>Basidiomycota</taxon>
        <taxon>Agaricomycotina</taxon>
        <taxon>Agaricomycetes</taxon>
        <taxon>Agaricomycetidae</taxon>
        <taxon>Agaricales</taxon>
        <taxon>Marasmiineae</taxon>
        <taxon>Marasmiaceae</taxon>
        <taxon>Paramarasmius</taxon>
    </lineage>
</organism>
<feature type="chain" id="PRO_5043922964" evidence="2">
    <location>
        <begin position="21"/>
        <end position="321"/>
    </location>
</feature>
<feature type="transmembrane region" description="Helical" evidence="1">
    <location>
        <begin position="123"/>
        <end position="145"/>
    </location>
</feature>
<accession>A0AAW0APY1</accession>
<gene>
    <name evidence="3" type="ORF">VNI00_019271</name>
</gene>
<sequence>MALNKPLLVTAIILYTLCTAHVVTDLGRAIAGFVSYENNPGGATAYYAQLWVWSSVLRQAIYVTNNAVADALLVYRLYVVWNFSVKMIIGPLVLLLATTVCGFRAVWGFSNIKQGEDTYAADIYTWGIALFTLSLLHNLIVTSLIGESHLPYAPELFFDVETSLAGRIWWCGSRTSATLGRKHGQKYGRAMVIIVESGAIYSFCVFVVLVTYATKTNGVYIAYDALAQIMGLNPILIIVRVGLGLTAHDTTYQTTTRNTETLLNSGRARVQRSDSRSGVQVHKVTEINTDGRRAAEDIEINLEDISQGFKQKARTSSSVDV</sequence>
<dbReference type="AlphaFoldDB" id="A0AAW0APY1"/>
<evidence type="ECO:0000256" key="1">
    <source>
        <dbReference type="SAM" id="Phobius"/>
    </source>
</evidence>
<keyword evidence="2" id="KW-0732">Signal</keyword>
<proteinExistence type="predicted"/>
<dbReference type="EMBL" id="JAYKXP010000345">
    <property type="protein sequence ID" value="KAK7014773.1"/>
    <property type="molecule type" value="Genomic_DNA"/>
</dbReference>
<feature type="transmembrane region" description="Helical" evidence="1">
    <location>
        <begin position="88"/>
        <end position="107"/>
    </location>
</feature>
<comment type="caution">
    <text evidence="3">The sequence shown here is derived from an EMBL/GenBank/DDBJ whole genome shotgun (WGS) entry which is preliminary data.</text>
</comment>
<name>A0AAW0APY1_9AGAR</name>
<evidence type="ECO:0000256" key="2">
    <source>
        <dbReference type="SAM" id="SignalP"/>
    </source>
</evidence>
<keyword evidence="1" id="KW-0812">Transmembrane</keyword>
<keyword evidence="1" id="KW-0472">Membrane</keyword>
<feature type="signal peptide" evidence="2">
    <location>
        <begin position="1"/>
        <end position="20"/>
    </location>
</feature>
<evidence type="ECO:0000313" key="4">
    <source>
        <dbReference type="Proteomes" id="UP001383192"/>
    </source>
</evidence>
<evidence type="ECO:0000313" key="3">
    <source>
        <dbReference type="EMBL" id="KAK7014773.1"/>
    </source>
</evidence>
<keyword evidence="4" id="KW-1185">Reference proteome</keyword>
<feature type="transmembrane region" description="Helical" evidence="1">
    <location>
        <begin position="190"/>
        <end position="213"/>
    </location>
</feature>
<dbReference type="Proteomes" id="UP001383192">
    <property type="component" value="Unassembled WGS sequence"/>
</dbReference>
<feature type="transmembrane region" description="Helical" evidence="1">
    <location>
        <begin position="225"/>
        <end position="243"/>
    </location>
</feature>
<reference evidence="3 4" key="1">
    <citation type="submission" date="2024-01" db="EMBL/GenBank/DDBJ databases">
        <title>A draft genome for a cacao thread blight-causing isolate of Paramarasmius palmivorus.</title>
        <authorList>
            <person name="Baruah I.K."/>
            <person name="Bukari Y."/>
            <person name="Amoako-Attah I."/>
            <person name="Meinhardt L.W."/>
            <person name="Bailey B.A."/>
            <person name="Cohen S.P."/>
        </authorList>
    </citation>
    <scope>NUCLEOTIDE SEQUENCE [LARGE SCALE GENOMIC DNA]</scope>
    <source>
        <strain evidence="3 4">GH-12</strain>
    </source>
</reference>